<proteinExistence type="predicted"/>
<sequence length="130" mass="14917">MNIYEYAIREFERRYDCTMTVQLYKQVTNQDDDPFADNDPFTTSGWVNQLENIPCRIAKKSLNIVKQDGVAATADIAIYIYCNPKYEVPPGSRIVVTNRHGQTEIYERSSEPFDAYATHQEIAVDKVVNA</sequence>
<protein>
    <submittedName>
        <fullName evidence="1">Head closure knob</fullName>
    </submittedName>
</protein>
<evidence type="ECO:0000313" key="1">
    <source>
        <dbReference type="EMBL" id="DAD98776.1"/>
    </source>
</evidence>
<name>A0A8S5NX39_9CAUD</name>
<organism evidence="1">
    <name type="scientific">Siphoviridae sp. ctINK4</name>
    <dbReference type="NCBI Taxonomy" id="2825428"/>
    <lineage>
        <taxon>Viruses</taxon>
        <taxon>Duplodnaviria</taxon>
        <taxon>Heunggongvirae</taxon>
        <taxon>Uroviricota</taxon>
        <taxon>Caudoviricetes</taxon>
    </lineage>
</organism>
<accession>A0A8S5NX39</accession>
<dbReference type="EMBL" id="BK015267">
    <property type="protein sequence ID" value="DAD98776.1"/>
    <property type="molecule type" value="Genomic_DNA"/>
</dbReference>
<reference evidence="1" key="1">
    <citation type="journal article" date="2021" name="Proc. Natl. Acad. Sci. U.S.A.">
        <title>A Catalog of Tens of Thousands of Viruses from Human Metagenomes Reveals Hidden Associations with Chronic Diseases.</title>
        <authorList>
            <person name="Tisza M.J."/>
            <person name="Buck C.B."/>
        </authorList>
    </citation>
    <scope>NUCLEOTIDE SEQUENCE</scope>
    <source>
        <strain evidence="1">CtINK4</strain>
    </source>
</reference>